<evidence type="ECO:0000256" key="1">
    <source>
        <dbReference type="SAM" id="MobiDB-lite"/>
    </source>
</evidence>
<keyword evidence="3" id="KW-1185">Reference proteome</keyword>
<gene>
    <name evidence="2" type="ORF">EEDITHA_LOCUS2811</name>
</gene>
<feature type="compositionally biased region" description="Low complexity" evidence="1">
    <location>
        <begin position="50"/>
        <end position="60"/>
    </location>
</feature>
<evidence type="ECO:0000313" key="2">
    <source>
        <dbReference type="EMBL" id="CAH2086431.1"/>
    </source>
</evidence>
<protein>
    <submittedName>
        <fullName evidence="2">Uncharacterized protein</fullName>
    </submittedName>
</protein>
<evidence type="ECO:0000313" key="3">
    <source>
        <dbReference type="Proteomes" id="UP001153954"/>
    </source>
</evidence>
<comment type="caution">
    <text evidence="2">The sequence shown here is derived from an EMBL/GenBank/DDBJ whole genome shotgun (WGS) entry which is preliminary data.</text>
</comment>
<organism evidence="2 3">
    <name type="scientific">Euphydryas editha</name>
    <name type="common">Edith's checkerspot</name>
    <dbReference type="NCBI Taxonomy" id="104508"/>
    <lineage>
        <taxon>Eukaryota</taxon>
        <taxon>Metazoa</taxon>
        <taxon>Ecdysozoa</taxon>
        <taxon>Arthropoda</taxon>
        <taxon>Hexapoda</taxon>
        <taxon>Insecta</taxon>
        <taxon>Pterygota</taxon>
        <taxon>Neoptera</taxon>
        <taxon>Endopterygota</taxon>
        <taxon>Lepidoptera</taxon>
        <taxon>Glossata</taxon>
        <taxon>Ditrysia</taxon>
        <taxon>Papilionoidea</taxon>
        <taxon>Nymphalidae</taxon>
        <taxon>Nymphalinae</taxon>
        <taxon>Euphydryas</taxon>
    </lineage>
</organism>
<dbReference type="Proteomes" id="UP001153954">
    <property type="component" value="Unassembled WGS sequence"/>
</dbReference>
<name>A0AAU9TH17_EUPED</name>
<dbReference type="AlphaFoldDB" id="A0AAU9TH17"/>
<proteinExistence type="predicted"/>
<reference evidence="2" key="1">
    <citation type="submission" date="2022-03" db="EMBL/GenBank/DDBJ databases">
        <authorList>
            <person name="Tunstrom K."/>
        </authorList>
    </citation>
    <scope>NUCLEOTIDE SEQUENCE</scope>
</reference>
<dbReference type="EMBL" id="CAKOGL010000005">
    <property type="protein sequence ID" value="CAH2086431.1"/>
    <property type="molecule type" value="Genomic_DNA"/>
</dbReference>
<sequence>MAHNEKHLGEVRICDLNKVKDNLRRKQRRGVSSLSVWARGESAEGDAGAEAEAGSGAREAAGGGVNVRP</sequence>
<accession>A0AAU9TH17</accession>
<feature type="region of interest" description="Disordered" evidence="1">
    <location>
        <begin position="39"/>
        <end position="69"/>
    </location>
</feature>